<dbReference type="InParanoid" id="A0A0D0AD85"/>
<protein>
    <submittedName>
        <fullName evidence="1">Uncharacterized protein</fullName>
    </submittedName>
</protein>
<accession>A0A0D0AD85</accession>
<keyword evidence="2" id="KW-1185">Reference proteome</keyword>
<dbReference type="AlphaFoldDB" id="A0A0D0AD85"/>
<evidence type="ECO:0000313" key="2">
    <source>
        <dbReference type="Proteomes" id="UP000054485"/>
    </source>
</evidence>
<dbReference type="Proteomes" id="UP000054485">
    <property type="component" value="Unassembled WGS sequence"/>
</dbReference>
<proteinExistence type="predicted"/>
<organism evidence="1 2">
    <name type="scientific">Suillus luteus UH-Slu-Lm8-n1</name>
    <dbReference type="NCBI Taxonomy" id="930992"/>
    <lineage>
        <taxon>Eukaryota</taxon>
        <taxon>Fungi</taxon>
        <taxon>Dikarya</taxon>
        <taxon>Basidiomycota</taxon>
        <taxon>Agaricomycotina</taxon>
        <taxon>Agaricomycetes</taxon>
        <taxon>Agaricomycetidae</taxon>
        <taxon>Boletales</taxon>
        <taxon>Suillineae</taxon>
        <taxon>Suillaceae</taxon>
        <taxon>Suillus</taxon>
    </lineage>
</organism>
<name>A0A0D0AD85_9AGAM</name>
<reference evidence="1 2" key="1">
    <citation type="submission" date="2014-04" db="EMBL/GenBank/DDBJ databases">
        <authorList>
            <consortium name="DOE Joint Genome Institute"/>
            <person name="Kuo A."/>
            <person name="Ruytinx J."/>
            <person name="Rineau F."/>
            <person name="Colpaert J."/>
            <person name="Kohler A."/>
            <person name="Nagy L.G."/>
            <person name="Floudas D."/>
            <person name="Copeland A."/>
            <person name="Barry K.W."/>
            <person name="Cichocki N."/>
            <person name="Veneault-Fourrey C."/>
            <person name="LaButti K."/>
            <person name="Lindquist E.A."/>
            <person name="Lipzen A."/>
            <person name="Lundell T."/>
            <person name="Morin E."/>
            <person name="Murat C."/>
            <person name="Sun H."/>
            <person name="Tunlid A."/>
            <person name="Henrissat B."/>
            <person name="Grigoriev I.V."/>
            <person name="Hibbett D.S."/>
            <person name="Martin F."/>
            <person name="Nordberg H.P."/>
            <person name="Cantor M.N."/>
            <person name="Hua S.X."/>
        </authorList>
    </citation>
    <scope>NUCLEOTIDE SEQUENCE [LARGE SCALE GENOMIC DNA]</scope>
    <source>
        <strain evidence="1 2">UH-Slu-Lm8-n1</strain>
    </source>
</reference>
<evidence type="ECO:0000313" key="1">
    <source>
        <dbReference type="EMBL" id="KIK36084.1"/>
    </source>
</evidence>
<reference evidence="2" key="2">
    <citation type="submission" date="2015-01" db="EMBL/GenBank/DDBJ databases">
        <title>Evolutionary Origins and Diversification of the Mycorrhizal Mutualists.</title>
        <authorList>
            <consortium name="DOE Joint Genome Institute"/>
            <consortium name="Mycorrhizal Genomics Consortium"/>
            <person name="Kohler A."/>
            <person name="Kuo A."/>
            <person name="Nagy L.G."/>
            <person name="Floudas D."/>
            <person name="Copeland A."/>
            <person name="Barry K.W."/>
            <person name="Cichocki N."/>
            <person name="Veneault-Fourrey C."/>
            <person name="LaButti K."/>
            <person name="Lindquist E.A."/>
            <person name="Lipzen A."/>
            <person name="Lundell T."/>
            <person name="Morin E."/>
            <person name="Murat C."/>
            <person name="Riley R."/>
            <person name="Ohm R."/>
            <person name="Sun H."/>
            <person name="Tunlid A."/>
            <person name="Henrissat B."/>
            <person name="Grigoriev I.V."/>
            <person name="Hibbett D.S."/>
            <person name="Martin F."/>
        </authorList>
    </citation>
    <scope>NUCLEOTIDE SEQUENCE [LARGE SCALE GENOMIC DNA]</scope>
    <source>
        <strain evidence="2">UH-Slu-Lm8-n1</strain>
    </source>
</reference>
<sequence length="82" mass="9489">MLENVSTAGRGKWSVLSLQYNVNSASAGRTDKRVSLNGQQMGAEAHGWMCGMSRRTSRRWERQTRLTPWHRNLIAEFLPRYH</sequence>
<dbReference type="HOGENOM" id="CLU_2559844_0_0_1"/>
<dbReference type="EMBL" id="KN835562">
    <property type="protein sequence ID" value="KIK36084.1"/>
    <property type="molecule type" value="Genomic_DNA"/>
</dbReference>
<gene>
    <name evidence="1" type="ORF">CY34DRAFT_811591</name>
</gene>